<protein>
    <recommendedName>
        <fullName evidence="3">Translational machinery protein</fullName>
    </recommendedName>
</protein>
<evidence type="ECO:0000313" key="1">
    <source>
        <dbReference type="EMBL" id="OOV07658.1"/>
    </source>
</evidence>
<comment type="caution">
    <text evidence="1">The sequence shown here is derived from an EMBL/GenBank/DDBJ whole genome shotgun (WGS) entry which is preliminary data.</text>
</comment>
<proteinExistence type="predicted"/>
<dbReference type="SUPFAM" id="SSF53137">
    <property type="entry name" value="Translational machinery components"/>
    <property type="match status" value="1"/>
</dbReference>
<dbReference type="Proteomes" id="UP000190750">
    <property type="component" value="Unassembled WGS sequence"/>
</dbReference>
<evidence type="ECO:0000313" key="2">
    <source>
        <dbReference type="Proteomes" id="UP000190750"/>
    </source>
</evidence>
<accession>A0A1T1AUN8</accession>
<name>A0A1T1AUN8_RHOFE</name>
<dbReference type="AlphaFoldDB" id="A0A1T1AUN8"/>
<organism evidence="1 2">
    <name type="scientific">Rhodoferax fermentans</name>
    <dbReference type="NCBI Taxonomy" id="28066"/>
    <lineage>
        <taxon>Bacteria</taxon>
        <taxon>Pseudomonadati</taxon>
        <taxon>Pseudomonadota</taxon>
        <taxon>Betaproteobacteria</taxon>
        <taxon>Burkholderiales</taxon>
        <taxon>Comamonadaceae</taxon>
        <taxon>Rhodoferax</taxon>
    </lineage>
</organism>
<sequence>MSLFHAVVFVDHHHAQVLQFDAEQTQLQKIHEHQHLTRQHASGVRSEHEFFGDVCDALEGVSQVLITGGHQGLAGFRHFVEKHRPQTAQHIAGYEVVGHPSENELVVIARKYFVQADGMGETPMPS</sequence>
<keyword evidence="2" id="KW-1185">Reference proteome</keyword>
<reference evidence="1 2" key="1">
    <citation type="submission" date="2017-01" db="EMBL/GenBank/DDBJ databases">
        <title>Genome sequencing of Rhodoferax fermentans JCM 7819.</title>
        <authorList>
            <person name="Kim Y.J."/>
            <person name="Farh M.E.-A."/>
            <person name="Yang D.-C."/>
        </authorList>
    </citation>
    <scope>NUCLEOTIDE SEQUENCE [LARGE SCALE GENOMIC DNA]</scope>
    <source>
        <strain evidence="1 2">JCM 7819</strain>
    </source>
</reference>
<gene>
    <name evidence="1" type="ORF">RF819_13815</name>
</gene>
<dbReference type="EMBL" id="MTJN01000002">
    <property type="protein sequence ID" value="OOV07658.1"/>
    <property type="molecule type" value="Genomic_DNA"/>
</dbReference>
<dbReference type="OrthoDB" id="8562324at2"/>
<evidence type="ECO:0008006" key="3">
    <source>
        <dbReference type="Google" id="ProtNLM"/>
    </source>
</evidence>
<dbReference type="RefSeq" id="WP_078365507.1">
    <property type="nucleotide sequence ID" value="NZ_MTJN01000002.1"/>
</dbReference>